<proteinExistence type="predicted"/>
<accession>A0AAN8JPG2</accession>
<dbReference type="PANTHER" id="PTHR28494">
    <property type="entry name" value="UPF0600 PROTEIN C5ORF51"/>
    <property type="match status" value="1"/>
</dbReference>
<dbReference type="PANTHER" id="PTHR28494:SF1">
    <property type="entry name" value="RAB7A-INTERACTING MON1-CCZ1 COMPLEX SUBUNIT 1"/>
    <property type="match status" value="1"/>
</dbReference>
<organism evidence="1 2">
    <name type="scientific">Patella caerulea</name>
    <name type="common">Rayed Mediterranean limpet</name>
    <dbReference type="NCBI Taxonomy" id="87958"/>
    <lineage>
        <taxon>Eukaryota</taxon>
        <taxon>Metazoa</taxon>
        <taxon>Spiralia</taxon>
        <taxon>Lophotrochozoa</taxon>
        <taxon>Mollusca</taxon>
        <taxon>Gastropoda</taxon>
        <taxon>Patellogastropoda</taxon>
        <taxon>Patelloidea</taxon>
        <taxon>Patellidae</taxon>
        <taxon>Patella</taxon>
    </lineage>
</organism>
<sequence length="269" mass="31389">MLVFREMVATLLATVKDKYRNCKDSNRECYFDCDKRCSFLLEKLSTNTTDSIQHLLQQFTHIVLDFTFIDENILVNQDFPESISASVIQSVFNDLENILTVAKTILPDQQPIDSLGEELLECIYWRKGALYYMYCKTIENDKDRINKDIQQYEKYLVNGIENLKMMLETRKPVVKDRSDAVTEDEDTFDLIKSGIYSDTHVLALIYGSEICYWLDKCDKENLFQTNHLNYKQIGECYLKLYIHVVNGPLKNQGWSVENAESMLKSIKES</sequence>
<dbReference type="Proteomes" id="UP001347796">
    <property type="component" value="Unassembled WGS sequence"/>
</dbReference>
<protein>
    <submittedName>
        <fullName evidence="1">Uncharacterized protein</fullName>
    </submittedName>
</protein>
<evidence type="ECO:0000313" key="2">
    <source>
        <dbReference type="Proteomes" id="UP001347796"/>
    </source>
</evidence>
<dbReference type="GO" id="GO:0000423">
    <property type="term" value="P:mitophagy"/>
    <property type="evidence" value="ECO:0007669"/>
    <property type="project" value="InterPro"/>
</dbReference>
<dbReference type="InterPro" id="IPR037657">
    <property type="entry name" value="RIMC1"/>
</dbReference>
<dbReference type="Pfam" id="PF17716">
    <property type="entry name" value="RIMC1"/>
    <property type="match status" value="1"/>
</dbReference>
<dbReference type="AlphaFoldDB" id="A0AAN8JPG2"/>
<name>A0AAN8JPG2_PATCE</name>
<evidence type="ECO:0000313" key="1">
    <source>
        <dbReference type="EMBL" id="KAK6178729.1"/>
    </source>
</evidence>
<reference evidence="1 2" key="1">
    <citation type="submission" date="2024-01" db="EMBL/GenBank/DDBJ databases">
        <title>The genome of the rayed Mediterranean limpet Patella caerulea (Linnaeus, 1758).</title>
        <authorList>
            <person name="Anh-Thu Weber A."/>
            <person name="Halstead-Nussloch G."/>
        </authorList>
    </citation>
    <scope>NUCLEOTIDE SEQUENCE [LARGE SCALE GENOMIC DNA]</scope>
    <source>
        <strain evidence="1">AATW-2023a</strain>
        <tissue evidence="1">Whole specimen</tissue>
    </source>
</reference>
<gene>
    <name evidence="1" type="ORF">SNE40_011245</name>
</gene>
<comment type="caution">
    <text evidence="1">The sequence shown here is derived from an EMBL/GenBank/DDBJ whole genome shotgun (WGS) entry which is preliminary data.</text>
</comment>
<dbReference type="EMBL" id="JAZGQO010000008">
    <property type="protein sequence ID" value="KAK6178729.1"/>
    <property type="molecule type" value="Genomic_DNA"/>
</dbReference>
<keyword evidence="2" id="KW-1185">Reference proteome</keyword>